<dbReference type="Proteomes" id="UP000770015">
    <property type="component" value="Unassembled WGS sequence"/>
</dbReference>
<feature type="region of interest" description="Disordered" evidence="1">
    <location>
        <begin position="152"/>
        <end position="180"/>
    </location>
</feature>
<protein>
    <submittedName>
        <fullName evidence="2">Uncharacterized protein</fullName>
    </submittedName>
</protein>
<evidence type="ECO:0000313" key="3">
    <source>
        <dbReference type="Proteomes" id="UP000770015"/>
    </source>
</evidence>
<feature type="region of interest" description="Disordered" evidence="1">
    <location>
        <begin position="216"/>
        <end position="256"/>
    </location>
</feature>
<dbReference type="AlphaFoldDB" id="A0A9P8VLR2"/>
<name>A0A9P8VLR2_9PEZI</name>
<dbReference type="EMBL" id="JAGSXJ010000002">
    <property type="protein sequence ID" value="KAH6695481.1"/>
    <property type="molecule type" value="Genomic_DNA"/>
</dbReference>
<comment type="caution">
    <text evidence="2">The sequence shown here is derived from an EMBL/GenBank/DDBJ whole genome shotgun (WGS) entry which is preliminary data.</text>
</comment>
<gene>
    <name evidence="2" type="ORF">F5X68DRAFT_30520</name>
</gene>
<evidence type="ECO:0000313" key="2">
    <source>
        <dbReference type="EMBL" id="KAH6695481.1"/>
    </source>
</evidence>
<sequence>MRHAERQTTSPSGRGPSLVKLLEHESKPSRRDSIESWEANFLCPKSGAHYPLPLNKDGALPFDFKSSIKGRRPGGLVVKCLRPPRTKARNIGQHRVPGQTGARDQHCQKTGAELRASKKAAKRRAVQVTTLPRIISRLYSNGTALTITLPTSSAASSKKGKSPSIQTFESAGRRRTPPFRCQDVLFPSPAHPADLLVPIPGPSLWRPVLASWQNRDRRGRLRARAPISPSGRPGRWVPESSRIRVRHRGQAGRTEL</sequence>
<evidence type="ECO:0000256" key="1">
    <source>
        <dbReference type="SAM" id="MobiDB-lite"/>
    </source>
</evidence>
<keyword evidence="3" id="KW-1185">Reference proteome</keyword>
<organism evidence="2 3">
    <name type="scientific">Plectosphaerella plurivora</name>
    <dbReference type="NCBI Taxonomy" id="936078"/>
    <lineage>
        <taxon>Eukaryota</taxon>
        <taxon>Fungi</taxon>
        <taxon>Dikarya</taxon>
        <taxon>Ascomycota</taxon>
        <taxon>Pezizomycotina</taxon>
        <taxon>Sordariomycetes</taxon>
        <taxon>Hypocreomycetidae</taxon>
        <taxon>Glomerellales</taxon>
        <taxon>Plectosphaerellaceae</taxon>
        <taxon>Plectosphaerella</taxon>
    </lineage>
</organism>
<proteinExistence type="predicted"/>
<reference evidence="2" key="1">
    <citation type="journal article" date="2021" name="Nat. Commun.">
        <title>Genetic determinants of endophytism in the Arabidopsis root mycobiome.</title>
        <authorList>
            <person name="Mesny F."/>
            <person name="Miyauchi S."/>
            <person name="Thiergart T."/>
            <person name="Pickel B."/>
            <person name="Atanasova L."/>
            <person name="Karlsson M."/>
            <person name="Huettel B."/>
            <person name="Barry K.W."/>
            <person name="Haridas S."/>
            <person name="Chen C."/>
            <person name="Bauer D."/>
            <person name="Andreopoulos W."/>
            <person name="Pangilinan J."/>
            <person name="LaButti K."/>
            <person name="Riley R."/>
            <person name="Lipzen A."/>
            <person name="Clum A."/>
            <person name="Drula E."/>
            <person name="Henrissat B."/>
            <person name="Kohler A."/>
            <person name="Grigoriev I.V."/>
            <person name="Martin F.M."/>
            <person name="Hacquard S."/>
        </authorList>
    </citation>
    <scope>NUCLEOTIDE SEQUENCE</scope>
    <source>
        <strain evidence="2">MPI-SDFR-AT-0117</strain>
    </source>
</reference>
<accession>A0A9P8VLR2</accession>